<protein>
    <submittedName>
        <fullName evidence="2">Uncharacterized protein</fullName>
    </submittedName>
</protein>
<dbReference type="AlphaFoldDB" id="A0A0L0NZ03"/>
<comment type="caution">
    <text evidence="2">The sequence shown here is derived from an EMBL/GenBank/DDBJ whole genome shotgun (WGS) entry which is preliminary data.</text>
</comment>
<evidence type="ECO:0000313" key="3">
    <source>
        <dbReference type="Proteomes" id="UP000037122"/>
    </source>
</evidence>
<reference evidence="3" key="1">
    <citation type="journal article" date="2015" name="BMC Genomics">
        <title>Draft genome of a commonly misdiagnosed multidrug resistant pathogen Candida auris.</title>
        <authorList>
            <person name="Chatterjee S."/>
            <person name="Alampalli S.V."/>
            <person name="Nageshan R.K."/>
            <person name="Chettiar S.T."/>
            <person name="Joshi S."/>
            <person name="Tatu U.S."/>
        </authorList>
    </citation>
    <scope>NUCLEOTIDE SEQUENCE [LARGE SCALE GENOMIC DNA]</scope>
    <source>
        <strain evidence="3">6684</strain>
    </source>
</reference>
<feature type="region of interest" description="Disordered" evidence="1">
    <location>
        <begin position="1"/>
        <end position="30"/>
    </location>
</feature>
<name>A0A0L0NZ03_CANAR</name>
<feature type="compositionally biased region" description="Basic and acidic residues" evidence="1">
    <location>
        <begin position="10"/>
        <end position="20"/>
    </location>
</feature>
<accession>A0A0L0NZ03</accession>
<evidence type="ECO:0000256" key="1">
    <source>
        <dbReference type="SAM" id="MobiDB-lite"/>
    </source>
</evidence>
<organism evidence="2 3">
    <name type="scientific">Candidozyma auris</name>
    <name type="common">Yeast</name>
    <name type="synonym">Candida auris</name>
    <dbReference type="NCBI Taxonomy" id="498019"/>
    <lineage>
        <taxon>Eukaryota</taxon>
        <taxon>Fungi</taxon>
        <taxon>Dikarya</taxon>
        <taxon>Ascomycota</taxon>
        <taxon>Saccharomycotina</taxon>
        <taxon>Pichiomycetes</taxon>
        <taxon>Metschnikowiaceae</taxon>
        <taxon>Candidozyma</taxon>
    </lineage>
</organism>
<dbReference type="Proteomes" id="UP000037122">
    <property type="component" value="Unassembled WGS sequence"/>
</dbReference>
<dbReference type="VEuPathDB" id="FungiDB:QG37_03526"/>
<sequence length="30" mass="3284">MVPAVADNAYRGHPDDEGGGKAKKRLFRLN</sequence>
<feature type="compositionally biased region" description="Basic residues" evidence="1">
    <location>
        <begin position="21"/>
        <end position="30"/>
    </location>
</feature>
<proteinExistence type="predicted"/>
<gene>
    <name evidence="2" type="ORF">QG37_03526</name>
</gene>
<evidence type="ECO:0000313" key="2">
    <source>
        <dbReference type="EMBL" id="KND99392.1"/>
    </source>
</evidence>
<dbReference type="EMBL" id="LGST01000023">
    <property type="protein sequence ID" value="KND99392.1"/>
    <property type="molecule type" value="Genomic_DNA"/>
</dbReference>